<evidence type="ECO:0000313" key="3">
    <source>
        <dbReference type="EMBL" id="CCJ35948.1"/>
    </source>
</evidence>
<dbReference type="Proteomes" id="UP000009007">
    <property type="component" value="Chromosome I"/>
</dbReference>
<feature type="compositionally biased region" description="Acidic residues" evidence="1">
    <location>
        <begin position="159"/>
        <end position="172"/>
    </location>
</feature>
<dbReference type="GeneID" id="13355552"/>
<keyword evidence="2" id="KW-0472">Membrane</keyword>
<reference evidence="4" key="1">
    <citation type="journal article" date="2012" name="J. Bacteriol.">
        <title>Complete genome sequence of the hydrogenotrophic, methanogenic archaeon Methanoculleus bourgensis strain MS2T, isolated from a sewage sludge digester.</title>
        <authorList>
            <person name="Maus I."/>
            <person name="Wibberg D."/>
            <person name="Stantscheff R."/>
            <person name="Eikmeyer F.G."/>
            <person name="Seffner A."/>
            <person name="Boelter J."/>
            <person name="Szczepanowski R."/>
            <person name="Blom J."/>
            <person name="Jaenicke S."/>
            <person name="Konig H."/>
            <person name="Puhler A."/>
            <person name="Schluter A."/>
        </authorList>
    </citation>
    <scope>NUCLEOTIDE SEQUENCE [LARGE SCALE GENOMIC DNA]</scope>
    <source>
        <strain evidence="4">ATCC 43281 / DSM 3045 / OCM 15 / MS2</strain>
    </source>
</reference>
<name>I7J883_METBM</name>
<feature type="transmembrane region" description="Helical" evidence="2">
    <location>
        <begin position="74"/>
        <end position="93"/>
    </location>
</feature>
<feature type="transmembrane region" description="Helical" evidence="2">
    <location>
        <begin position="133"/>
        <end position="152"/>
    </location>
</feature>
<protein>
    <submittedName>
        <fullName evidence="3">Uncharacterized protein</fullName>
    </submittedName>
</protein>
<evidence type="ECO:0000313" key="4">
    <source>
        <dbReference type="Proteomes" id="UP000009007"/>
    </source>
</evidence>
<keyword evidence="4" id="KW-1185">Reference proteome</keyword>
<dbReference type="RefSeq" id="WP_014866924.1">
    <property type="nucleotide sequence ID" value="NC_018227.2"/>
</dbReference>
<evidence type="ECO:0000256" key="1">
    <source>
        <dbReference type="SAM" id="MobiDB-lite"/>
    </source>
</evidence>
<dbReference type="PATRIC" id="fig|1201294.9.peg.1133"/>
<dbReference type="BioCyc" id="MBOU1201294:BN140_RS05145-MONOMER"/>
<keyword evidence="2" id="KW-0812">Transmembrane</keyword>
<evidence type="ECO:0000256" key="2">
    <source>
        <dbReference type="SAM" id="Phobius"/>
    </source>
</evidence>
<organism evidence="3 4">
    <name type="scientific">Methanoculleus bourgensis (strain ATCC 43281 / DSM 3045 / OCM 15 / MS2)</name>
    <name type="common">Methanogenium bourgense</name>
    <dbReference type="NCBI Taxonomy" id="1201294"/>
    <lineage>
        <taxon>Archaea</taxon>
        <taxon>Methanobacteriati</taxon>
        <taxon>Methanobacteriota</taxon>
        <taxon>Stenosarchaea group</taxon>
        <taxon>Methanomicrobia</taxon>
        <taxon>Methanomicrobiales</taxon>
        <taxon>Methanomicrobiaceae</taxon>
        <taxon>Methanoculleus</taxon>
    </lineage>
</organism>
<dbReference type="EMBL" id="HE964772">
    <property type="protein sequence ID" value="CCJ35948.1"/>
    <property type="molecule type" value="Genomic_DNA"/>
</dbReference>
<dbReference type="KEGG" id="mbg:BN140_1025"/>
<dbReference type="AlphaFoldDB" id="I7J883"/>
<accession>I7J883</accession>
<proteinExistence type="predicted"/>
<feature type="transmembrane region" description="Helical" evidence="2">
    <location>
        <begin position="7"/>
        <end position="27"/>
    </location>
</feature>
<feature type="compositionally biased region" description="Gly residues" evidence="1">
    <location>
        <begin position="177"/>
        <end position="187"/>
    </location>
</feature>
<gene>
    <name evidence="3" type="ordered locus">BN140_1025</name>
</gene>
<dbReference type="HOGENOM" id="CLU_1536658_0_0_2"/>
<feature type="transmembrane region" description="Helical" evidence="2">
    <location>
        <begin position="105"/>
        <end position="127"/>
    </location>
</feature>
<keyword evidence="2" id="KW-1133">Transmembrane helix</keyword>
<feature type="region of interest" description="Disordered" evidence="1">
    <location>
        <begin position="159"/>
        <end position="187"/>
    </location>
</feature>
<sequence length="187" mass="19683">MPAKNESFLLYLLAAALILPVNIYLIGEEGLGAGLQTSFLRYQQTHLGTSVITLADDLGYVTSGIIGGRSALSVLIWALGTALLLAASGYLIYSRYNGGTTTRRPLVLLTAGGAVAYLASCIAQYGTTLHGPAGLSIPVGVPLIFAIAFYIMKAEGMDDEPEYEEEGEDDWEETKGGDSGQGTEEGV</sequence>